<protein>
    <recommendedName>
        <fullName evidence="6">CDP-diacylglycerol--serine O-phosphatidyltransferase</fullName>
        <ecNumber evidence="5">2.7.8.8</ecNumber>
    </recommendedName>
    <alternativeName>
        <fullName evidence="15">Phosphatidylserine synthase</fullName>
    </alternativeName>
</protein>
<dbReference type="OrthoDB" id="9777147at2"/>
<sequence>MKKHLPNFLTLLNLASGSIGVILALKGNLIYAALLIRIGACFDFLDGFVARALRVHSSLGKQLDSLADLITFGFLPTVIMFSLLELQSSSPFLPYIAILITLCAALRLAKFNIDIAQKDVFLGLSTTAYGIFISTLPNVITRNNYPAISHILAHPYTLATLSILGSLLLVSNIPFIAFKFSGYSWRANRIKYIFILTAAFLIGGWRIEGVALSMLLYIVFGSTLQKYSKQKRS</sequence>
<keyword evidence="10 17" id="KW-1133">Transmembrane helix</keyword>
<evidence type="ECO:0000256" key="3">
    <source>
        <dbReference type="ARBA" id="ARBA00004308"/>
    </source>
</evidence>
<keyword evidence="14" id="KW-1208">Phospholipid metabolism</keyword>
<feature type="transmembrane region" description="Helical" evidence="17">
    <location>
        <begin position="192"/>
        <end position="220"/>
    </location>
</feature>
<evidence type="ECO:0000256" key="11">
    <source>
        <dbReference type="ARBA" id="ARBA00023098"/>
    </source>
</evidence>
<evidence type="ECO:0000256" key="17">
    <source>
        <dbReference type="SAM" id="Phobius"/>
    </source>
</evidence>
<evidence type="ECO:0000256" key="4">
    <source>
        <dbReference type="ARBA" id="ARBA00010441"/>
    </source>
</evidence>
<keyword evidence="9 17" id="KW-0812">Transmembrane</keyword>
<comment type="similarity">
    <text evidence="4 16">Belongs to the CDP-alcohol phosphatidyltransferase class-I family.</text>
</comment>
<evidence type="ECO:0000256" key="6">
    <source>
        <dbReference type="ARBA" id="ARBA00017171"/>
    </source>
</evidence>
<dbReference type="GO" id="GO:0008654">
    <property type="term" value="P:phospholipid biosynthetic process"/>
    <property type="evidence" value="ECO:0007669"/>
    <property type="project" value="UniProtKB-KW"/>
</dbReference>
<keyword evidence="13" id="KW-0594">Phospholipid biosynthesis</keyword>
<feature type="transmembrane region" description="Helical" evidence="17">
    <location>
        <begin position="121"/>
        <end position="140"/>
    </location>
</feature>
<evidence type="ECO:0000256" key="13">
    <source>
        <dbReference type="ARBA" id="ARBA00023209"/>
    </source>
</evidence>
<dbReference type="PROSITE" id="PS00379">
    <property type="entry name" value="CDP_ALCOHOL_P_TRANSF"/>
    <property type="match status" value="1"/>
</dbReference>
<evidence type="ECO:0000256" key="16">
    <source>
        <dbReference type="RuleBase" id="RU003750"/>
    </source>
</evidence>
<dbReference type="InterPro" id="IPR004533">
    <property type="entry name" value="CDP-diaglyc--ser_O-PTrfase"/>
</dbReference>
<gene>
    <name evidence="18" type="ordered locus">Aasi_0091</name>
</gene>
<evidence type="ECO:0000313" key="19">
    <source>
        <dbReference type="Proteomes" id="UP000001227"/>
    </source>
</evidence>
<evidence type="ECO:0000256" key="10">
    <source>
        <dbReference type="ARBA" id="ARBA00022989"/>
    </source>
</evidence>
<evidence type="ECO:0000313" key="18">
    <source>
        <dbReference type="EMBL" id="ACE05539.1"/>
    </source>
</evidence>
<evidence type="ECO:0000256" key="9">
    <source>
        <dbReference type="ARBA" id="ARBA00022692"/>
    </source>
</evidence>
<dbReference type="GO" id="GO:0016020">
    <property type="term" value="C:membrane"/>
    <property type="evidence" value="ECO:0007669"/>
    <property type="project" value="UniProtKB-SubCell"/>
</dbReference>
<reference evidence="18 19" key="1">
    <citation type="journal article" date="2010" name="J. Bacteriol.">
        <title>The genome of the amoeba symbiont 'Candidatus Amoebophilus asiaticus' reveals common mechanisms for host cell interaction among amoeba-associated bacteria.</title>
        <authorList>
            <person name="Schmitz-Esser S."/>
            <person name="Tischler P."/>
            <person name="Arnold R."/>
            <person name="Montanaro J."/>
            <person name="Wagner M."/>
            <person name="Rattei T."/>
            <person name="Horn M."/>
        </authorList>
    </citation>
    <scope>NUCLEOTIDE SEQUENCE [LARGE SCALE GENOMIC DNA]</scope>
    <source>
        <strain evidence="18 19">5a2</strain>
    </source>
</reference>
<organism evidence="18 19">
    <name type="scientific">Amoebophilus asiaticus (strain 5a2)</name>
    <dbReference type="NCBI Taxonomy" id="452471"/>
    <lineage>
        <taxon>Bacteria</taxon>
        <taxon>Pseudomonadati</taxon>
        <taxon>Bacteroidota</taxon>
        <taxon>Cytophagia</taxon>
        <taxon>Cytophagales</taxon>
        <taxon>Amoebophilaceae</taxon>
        <taxon>Candidatus Amoebophilus</taxon>
    </lineage>
</organism>
<evidence type="ECO:0000256" key="2">
    <source>
        <dbReference type="ARBA" id="ARBA00004141"/>
    </source>
</evidence>
<dbReference type="InterPro" id="IPR043130">
    <property type="entry name" value="CDP-OH_PTrfase_TM_dom"/>
</dbReference>
<feature type="transmembrane region" description="Helical" evidence="17">
    <location>
        <begin position="92"/>
        <end position="109"/>
    </location>
</feature>
<feature type="transmembrane region" description="Helical" evidence="17">
    <location>
        <begin position="7"/>
        <end position="25"/>
    </location>
</feature>
<dbReference type="RefSeq" id="WP_012472310.1">
    <property type="nucleotide sequence ID" value="NC_010830.1"/>
</dbReference>
<dbReference type="GO" id="GO:0012505">
    <property type="term" value="C:endomembrane system"/>
    <property type="evidence" value="ECO:0007669"/>
    <property type="project" value="UniProtKB-SubCell"/>
</dbReference>
<dbReference type="Proteomes" id="UP000001227">
    <property type="component" value="Chromosome"/>
</dbReference>
<dbReference type="KEGG" id="aas:Aasi_0091"/>
<dbReference type="STRING" id="452471.Aasi_0091"/>
<dbReference type="eggNOG" id="COG1183">
    <property type="taxonomic scope" value="Bacteria"/>
</dbReference>
<dbReference type="InterPro" id="IPR000462">
    <property type="entry name" value="CDP-OH_P_trans"/>
</dbReference>
<dbReference type="AlphaFoldDB" id="B3EUC0"/>
<evidence type="ECO:0000256" key="5">
    <source>
        <dbReference type="ARBA" id="ARBA00013174"/>
    </source>
</evidence>
<evidence type="ECO:0000256" key="14">
    <source>
        <dbReference type="ARBA" id="ARBA00023264"/>
    </source>
</evidence>
<keyword evidence="8 16" id="KW-0808">Transferase</keyword>
<dbReference type="Pfam" id="PF01066">
    <property type="entry name" value="CDP-OH_P_transf"/>
    <property type="match status" value="1"/>
</dbReference>
<evidence type="ECO:0000256" key="15">
    <source>
        <dbReference type="ARBA" id="ARBA00032361"/>
    </source>
</evidence>
<proteinExistence type="inferred from homology"/>
<name>B3EUC0_AMOA5</name>
<evidence type="ECO:0000256" key="12">
    <source>
        <dbReference type="ARBA" id="ARBA00023136"/>
    </source>
</evidence>
<dbReference type="GO" id="GO:0003882">
    <property type="term" value="F:CDP-diacylglycerol-serine O-phosphatidyltransferase activity"/>
    <property type="evidence" value="ECO:0007669"/>
    <property type="project" value="UniProtKB-EC"/>
</dbReference>
<dbReference type="Gene3D" id="1.20.120.1760">
    <property type="match status" value="1"/>
</dbReference>
<keyword evidence="19" id="KW-1185">Reference proteome</keyword>
<dbReference type="HOGENOM" id="CLU_049944_3_0_10"/>
<dbReference type="InterPro" id="IPR048254">
    <property type="entry name" value="CDP_ALCOHOL_P_TRANSF_CS"/>
</dbReference>
<dbReference type="EC" id="2.7.8.8" evidence="5"/>
<feature type="transmembrane region" description="Helical" evidence="17">
    <location>
        <begin position="160"/>
        <end position="180"/>
    </location>
</feature>
<evidence type="ECO:0000256" key="1">
    <source>
        <dbReference type="ARBA" id="ARBA00000287"/>
    </source>
</evidence>
<comment type="subcellular location">
    <subcellularLocation>
        <location evidence="3">Endomembrane system</location>
    </subcellularLocation>
    <subcellularLocation>
        <location evidence="2">Membrane</location>
        <topology evidence="2">Multi-pass membrane protein</topology>
    </subcellularLocation>
</comment>
<dbReference type="EMBL" id="CP001102">
    <property type="protein sequence ID" value="ACE05539.1"/>
    <property type="molecule type" value="Genomic_DNA"/>
</dbReference>
<evidence type="ECO:0000256" key="7">
    <source>
        <dbReference type="ARBA" id="ARBA00022516"/>
    </source>
</evidence>
<keyword evidence="7" id="KW-0444">Lipid biosynthesis</keyword>
<dbReference type="NCBIfam" id="TIGR00473">
    <property type="entry name" value="pssA"/>
    <property type="match status" value="1"/>
</dbReference>
<keyword evidence="11" id="KW-0443">Lipid metabolism</keyword>
<comment type="catalytic activity">
    <reaction evidence="1">
        <text>a CDP-1,2-diacyl-sn-glycerol + L-serine = a 1,2-diacyl-sn-glycero-3-phospho-L-serine + CMP + H(+)</text>
        <dbReference type="Rhea" id="RHEA:16913"/>
        <dbReference type="ChEBI" id="CHEBI:15378"/>
        <dbReference type="ChEBI" id="CHEBI:33384"/>
        <dbReference type="ChEBI" id="CHEBI:57262"/>
        <dbReference type="ChEBI" id="CHEBI:58332"/>
        <dbReference type="ChEBI" id="CHEBI:60377"/>
        <dbReference type="EC" id="2.7.8.8"/>
    </reaction>
</comment>
<keyword evidence="12 17" id="KW-0472">Membrane</keyword>
<accession>B3EUC0</accession>
<evidence type="ECO:0000256" key="8">
    <source>
        <dbReference type="ARBA" id="ARBA00022679"/>
    </source>
</evidence>